<gene>
    <name evidence="5" type="ORF">GCM10010470_09340</name>
</gene>
<dbReference type="SUPFAM" id="SSF52540">
    <property type="entry name" value="P-loop containing nucleoside triphosphate hydrolases"/>
    <property type="match status" value="1"/>
</dbReference>
<feature type="region of interest" description="Disordered" evidence="2">
    <location>
        <begin position="27"/>
        <end position="55"/>
    </location>
</feature>
<dbReference type="Proteomes" id="UP001500979">
    <property type="component" value="Unassembled WGS sequence"/>
</dbReference>
<accession>A0ABN3V4M5</accession>
<reference evidence="5 6" key="1">
    <citation type="journal article" date="2019" name="Int. J. Syst. Evol. Microbiol.">
        <title>The Global Catalogue of Microorganisms (GCM) 10K type strain sequencing project: providing services to taxonomists for standard genome sequencing and annotation.</title>
        <authorList>
            <consortium name="The Broad Institute Genomics Platform"/>
            <consortium name="The Broad Institute Genome Sequencing Center for Infectious Disease"/>
            <person name="Wu L."/>
            <person name="Ma J."/>
        </authorList>
    </citation>
    <scope>NUCLEOTIDE SEQUENCE [LARGE SCALE GENOMIC DNA]</scope>
    <source>
        <strain evidence="5 6">JCM 9383</strain>
    </source>
</reference>
<evidence type="ECO:0000313" key="6">
    <source>
        <dbReference type="Proteomes" id="UP001500979"/>
    </source>
</evidence>
<dbReference type="InterPro" id="IPR002543">
    <property type="entry name" value="FtsK_dom"/>
</dbReference>
<dbReference type="InterPro" id="IPR027417">
    <property type="entry name" value="P-loop_NTPase"/>
</dbReference>
<dbReference type="PROSITE" id="PS50901">
    <property type="entry name" value="FTSK"/>
    <property type="match status" value="1"/>
</dbReference>
<name>A0ABN3V4M5_9PSEU</name>
<keyword evidence="1" id="KW-0547">Nucleotide-binding</keyword>
<keyword evidence="3" id="KW-0812">Transmembrane</keyword>
<evidence type="ECO:0000259" key="4">
    <source>
        <dbReference type="PROSITE" id="PS50901"/>
    </source>
</evidence>
<dbReference type="EMBL" id="BAAAUX010000005">
    <property type="protein sequence ID" value="GAA2778251.1"/>
    <property type="molecule type" value="Genomic_DNA"/>
</dbReference>
<proteinExistence type="predicted"/>
<feature type="domain" description="FtsK" evidence="4">
    <location>
        <begin position="374"/>
        <end position="574"/>
    </location>
</feature>
<keyword evidence="6" id="KW-1185">Reference proteome</keyword>
<dbReference type="Gene3D" id="3.40.50.300">
    <property type="entry name" value="P-loop containing nucleotide triphosphate hydrolases"/>
    <property type="match status" value="1"/>
</dbReference>
<feature type="compositionally biased region" description="Basic and acidic residues" evidence="2">
    <location>
        <begin position="43"/>
        <end position="55"/>
    </location>
</feature>
<evidence type="ECO:0000256" key="1">
    <source>
        <dbReference type="PROSITE-ProRule" id="PRU00289"/>
    </source>
</evidence>
<evidence type="ECO:0000256" key="3">
    <source>
        <dbReference type="SAM" id="Phobius"/>
    </source>
</evidence>
<evidence type="ECO:0000256" key="2">
    <source>
        <dbReference type="SAM" id="MobiDB-lite"/>
    </source>
</evidence>
<evidence type="ECO:0000313" key="5">
    <source>
        <dbReference type="EMBL" id="GAA2778251.1"/>
    </source>
</evidence>
<feature type="transmembrane region" description="Helical" evidence="3">
    <location>
        <begin position="194"/>
        <end position="216"/>
    </location>
</feature>
<dbReference type="Pfam" id="PF01580">
    <property type="entry name" value="FtsK_SpoIIIE"/>
    <property type="match status" value="1"/>
</dbReference>
<dbReference type="GO" id="GO:0051301">
    <property type="term" value="P:cell division"/>
    <property type="evidence" value="ECO:0007669"/>
    <property type="project" value="UniProtKB-KW"/>
</dbReference>
<keyword evidence="5" id="KW-0132">Cell division</keyword>
<feature type="transmembrane region" description="Helical" evidence="3">
    <location>
        <begin position="149"/>
        <end position="174"/>
    </location>
</feature>
<dbReference type="RefSeq" id="WP_344678129.1">
    <property type="nucleotide sequence ID" value="NZ_BAAAUX010000005.1"/>
</dbReference>
<organism evidence="5 6">
    <name type="scientific">Saccharopolyspora taberi</name>
    <dbReference type="NCBI Taxonomy" id="60895"/>
    <lineage>
        <taxon>Bacteria</taxon>
        <taxon>Bacillati</taxon>
        <taxon>Actinomycetota</taxon>
        <taxon>Actinomycetes</taxon>
        <taxon>Pseudonocardiales</taxon>
        <taxon>Pseudonocardiaceae</taxon>
        <taxon>Saccharopolyspora</taxon>
    </lineage>
</organism>
<feature type="binding site" evidence="1">
    <location>
        <begin position="390"/>
        <end position="397"/>
    </location>
    <ligand>
        <name>ATP</name>
        <dbReference type="ChEBI" id="CHEBI:30616"/>
    </ligand>
</feature>
<sequence length="734" mass="80123">MTIDREHTDMGELIRFPHAHAARAVDIDDTTPDQQTNTAGTEVEVRPDTLPARRERDGVVPPALKARSAAAAKVTARHGYYLLGGAWDTATSVYSRWTGRDIDAQIRDARAAGEHGIAADLMRQRTDNRRILLERIQVWGTFLMRVPMILGGLATLVLALTLIASIVAAFRPGGLSFAQVWDRLFTAVAVGFDWTVWAATVPVPLLLVASAAGVLVSGYNKRRRGQAAPAWAQDAVVRKDEVVNITPSAVVAALRNLGISALRKAIDDAEDGAAWMLGLITRYGPGAQVQVTLPPQVTTTDVQKRRDTLAGNLDRAEHEIQIERDPGSEREFLLWVADSGALDRPVPPSPLLDDEFGPVDIYRDTMPWGVSPKGDPVELNLLQQHFLLAGLSKQGKTAAARALLLWAMLDPSVRVRLADLKGFGDWSMFHDLAEELIEGAGDANFIATCDMLEWGVGEMERRYDKWRDMGRKGDVDRASSQAGSGFEPLILVVDEVQKLYTCTTEHPDGGDIGGKGKKSRAVRAAQAIHDQGRAVNIHLWEFAQNPTDANLPVVVREGAMIRASLFVGTESIAKMALGEAPVDTGAAPHALRSGLDRGTVVLAPGESMDLPGGATHTTVRTHFISTEQSYDIAERAKRFRAGIRHHQHEPEQRDLLDDLAAVFGDDERVKARDLVARLRALAPDHKPYTKLNATTLATQLAEYDVPVKPYDGYPTVRLQHVTTAIAERAVSDQD</sequence>
<keyword evidence="3" id="KW-0472">Membrane</keyword>
<keyword evidence="1" id="KW-0067">ATP-binding</keyword>
<keyword evidence="3" id="KW-1133">Transmembrane helix</keyword>
<comment type="caution">
    <text evidence="5">The sequence shown here is derived from an EMBL/GenBank/DDBJ whole genome shotgun (WGS) entry which is preliminary data.</text>
</comment>
<keyword evidence="5" id="KW-0131">Cell cycle</keyword>
<protein>
    <submittedName>
        <fullName evidence="5">Cell division protein FtsK</fullName>
    </submittedName>
</protein>